<keyword evidence="5" id="KW-1185">Reference proteome</keyword>
<dbReference type="RefSeq" id="WP_093827497.1">
    <property type="nucleotide sequence ID" value="NZ_FOLQ01000005.1"/>
</dbReference>
<protein>
    <recommendedName>
        <fullName evidence="3">Cullin family profile domain-containing protein</fullName>
    </recommendedName>
</protein>
<keyword evidence="1" id="KW-0175">Coiled coil</keyword>
<evidence type="ECO:0000256" key="1">
    <source>
        <dbReference type="SAM" id="Coils"/>
    </source>
</evidence>
<organism evidence="4 5">
    <name type="scientific">Spirosoma endophyticum</name>
    <dbReference type="NCBI Taxonomy" id="662367"/>
    <lineage>
        <taxon>Bacteria</taxon>
        <taxon>Pseudomonadati</taxon>
        <taxon>Bacteroidota</taxon>
        <taxon>Cytophagia</taxon>
        <taxon>Cytophagales</taxon>
        <taxon>Cytophagaceae</taxon>
        <taxon>Spirosoma</taxon>
    </lineage>
</organism>
<feature type="coiled-coil region" evidence="1">
    <location>
        <begin position="22"/>
        <end position="70"/>
    </location>
</feature>
<evidence type="ECO:0000256" key="2">
    <source>
        <dbReference type="SAM" id="MobiDB-lite"/>
    </source>
</evidence>
<dbReference type="STRING" id="662367.SAMN05216167_105127"/>
<dbReference type="Gene3D" id="1.10.287.950">
    <property type="entry name" value="Methyl-accepting chemotaxis protein"/>
    <property type="match status" value="1"/>
</dbReference>
<accession>A0A1I1SIX1</accession>
<evidence type="ECO:0000313" key="4">
    <source>
        <dbReference type="EMBL" id="SFD46429.1"/>
    </source>
</evidence>
<feature type="domain" description="Cullin family profile" evidence="3">
    <location>
        <begin position="635"/>
        <end position="826"/>
    </location>
</feature>
<sequence length="1215" mass="134032">MNNTETAKLKVEIEGDEADKTLLSLQSQAKDINKALRDMKDAGEEGSDAWKALKNQQKEVNDEMKELVKNVDLNDASMAELQASSRLLNRELRDLKIGSDEWIEKMKDVQEVDERIEKVRKEVRGLKDDADEQKGVWDSFKGAFMGAFTFEAITEAAEAIYEFGQDVVETTRTFEKYNAILETTLGSAEAGAAAFNMITEFAAKTNFGVEELTDGYIKLANRGLRPGQEELMKLADVANATGKPMGDLVEAINDVNNTERWNEFGIKVTTEGDKVTMKFKEMTQTVDRTEEGVMSAIEAFGGMEGVMGMTAKISDTLDGQLSNLDDNFNRLEATIGGDSSDAFKKLVGVGNELIDAFIEIWKGTAPVRESMGDLVDVGSRFGASLETLIRTMFGYDDKAKGTSIVVDAITVAFRLAATALIAGVSAVQLMADGLSALMNKGKEVMNFFGANFKINPTANFDTLVKNFEENGKAMDKVWADNETKREDTTKKANANITADHAKTGQTVTAEAKKEAEKRAKESEKAEQDSLKKIADMQVKAIADEAERKVAEINLHYDRETAAVNKSLASAKTKETQLALLATERESKIAKAEEDARAKKEKEETEVNNKLDILKAKLLNDDSARKIAELQSQAKRDTDYATKYITDETRRQETVKLINDKLVTDVQAVNDKHRADEEKKSQQLRDAQYKQTKTLFENEYREMVATSDLKLINAKDNADKIYEAKLEKLKAEYQYNRQKLETEAAEEKAKNQALIQDTERRAEANRSIDERLKAQLSASDANYEQNKTRLMEENLAKRKANTDQFFNAVDSLMEGDYSKFMDFLNKKLKNDAAAQDTKLQNFSKTSTQILDIASKAVDTLQTLNQKYLESQLAKLEKEKNAELAKNKELYDKGLLSKEEYEAKTGEINKRYAEIEKEEKLKAWRRQKALSITQAIIGGAQAAIMSLATMGWPLGLIGVAAAAIAVAAQVSTINKQEPPDFAKGGSGKVKNAGVVRGSRHGSKYGEAGISMIDRRTGTEVGEMEGDEPFMILSRNTYKNNKETVDMLLDSSLHRNGAPIYGDGGTYGDYVGKRSSYEKGGLKRISGRRMYDTGGLGDTSYITDNAEYTSTAAGITATSAEIQKSQQLMDDIAANTEETVATLKSMEAFLAGDFLNSFAAQNDAFTTAIKGQVGQVVSGQDTANGYLARIAAKELSVSVSTVVNVWNQINVVAGKSDL</sequence>
<feature type="coiled-coil region" evidence="1">
    <location>
        <begin position="109"/>
        <end position="136"/>
    </location>
</feature>
<feature type="coiled-coil region" evidence="1">
    <location>
        <begin position="722"/>
        <end position="756"/>
    </location>
</feature>
<evidence type="ECO:0000313" key="5">
    <source>
        <dbReference type="Proteomes" id="UP000198598"/>
    </source>
</evidence>
<dbReference type="OrthoDB" id="840436at2"/>
<dbReference type="InterPro" id="IPR016158">
    <property type="entry name" value="Cullin_homology"/>
</dbReference>
<proteinExistence type="predicted"/>
<reference evidence="4 5" key="1">
    <citation type="submission" date="2016-10" db="EMBL/GenBank/DDBJ databases">
        <authorList>
            <person name="de Groot N.N."/>
        </authorList>
    </citation>
    <scope>NUCLEOTIDE SEQUENCE [LARGE SCALE GENOMIC DNA]</scope>
    <source>
        <strain evidence="4 5">DSM 26130</strain>
    </source>
</reference>
<feature type="region of interest" description="Disordered" evidence="2">
    <location>
        <begin position="503"/>
        <end position="528"/>
    </location>
</feature>
<dbReference type="AlphaFoldDB" id="A0A1I1SIX1"/>
<dbReference type="EMBL" id="FOLQ01000005">
    <property type="protein sequence ID" value="SFD46429.1"/>
    <property type="molecule type" value="Genomic_DNA"/>
</dbReference>
<name>A0A1I1SIX1_9BACT</name>
<feature type="compositionally biased region" description="Basic and acidic residues" evidence="2">
    <location>
        <begin position="510"/>
        <end position="528"/>
    </location>
</feature>
<gene>
    <name evidence="4" type="ORF">SAMN05216167_105127</name>
</gene>
<dbReference type="Proteomes" id="UP000198598">
    <property type="component" value="Unassembled WGS sequence"/>
</dbReference>
<dbReference type="PROSITE" id="PS50069">
    <property type="entry name" value="CULLIN_2"/>
    <property type="match status" value="1"/>
</dbReference>
<evidence type="ECO:0000259" key="3">
    <source>
        <dbReference type="PROSITE" id="PS50069"/>
    </source>
</evidence>
<feature type="coiled-coil region" evidence="1">
    <location>
        <begin position="864"/>
        <end position="916"/>
    </location>
</feature>